<evidence type="ECO:0000259" key="5">
    <source>
        <dbReference type="SMART" id="SM00872"/>
    </source>
</evidence>
<dbReference type="InterPro" id="IPR027291">
    <property type="entry name" value="Glyco_hydro_38_N_sf"/>
</dbReference>
<feature type="domain" description="Glycoside hydrolase family 38 central" evidence="5">
    <location>
        <begin position="521"/>
        <end position="599"/>
    </location>
</feature>
<protein>
    <submittedName>
        <fullName evidence="6">Alpha-mannosidase</fullName>
    </submittedName>
</protein>
<name>A0A4R5AJQ0_9ACTN</name>
<dbReference type="GO" id="GO:0009313">
    <property type="term" value="P:oligosaccharide catabolic process"/>
    <property type="evidence" value="ECO:0007669"/>
    <property type="project" value="TreeGrafter"/>
</dbReference>
<dbReference type="SMART" id="SM00872">
    <property type="entry name" value="Alpha-mann_mid"/>
    <property type="match status" value="1"/>
</dbReference>
<organism evidence="6 7">
    <name type="scientific">Jiangella aurantiaca</name>
    <dbReference type="NCBI Taxonomy" id="2530373"/>
    <lineage>
        <taxon>Bacteria</taxon>
        <taxon>Bacillati</taxon>
        <taxon>Actinomycetota</taxon>
        <taxon>Actinomycetes</taxon>
        <taxon>Jiangellales</taxon>
        <taxon>Jiangellaceae</taxon>
        <taxon>Jiangella</taxon>
    </lineage>
</organism>
<comment type="caution">
    <text evidence="6">The sequence shown here is derived from an EMBL/GenBank/DDBJ whole genome shotgun (WGS) entry which is preliminary data.</text>
</comment>
<keyword evidence="3" id="KW-0378">Hydrolase</keyword>
<dbReference type="InterPro" id="IPR037094">
    <property type="entry name" value="Glyco_hydro_38_cen_sf"/>
</dbReference>
<dbReference type="GO" id="GO:0006013">
    <property type="term" value="P:mannose metabolic process"/>
    <property type="evidence" value="ECO:0007669"/>
    <property type="project" value="InterPro"/>
</dbReference>
<evidence type="ECO:0000256" key="2">
    <source>
        <dbReference type="ARBA" id="ARBA00022723"/>
    </source>
</evidence>
<dbReference type="Pfam" id="PF17677">
    <property type="entry name" value="Glyco_hydro38C2"/>
    <property type="match status" value="1"/>
</dbReference>
<sequence length="1022" mass="112285">MHDTRMITEGRLRRFVDERLTPAIYPRTAPLTVSAWPVPDEPVPARQAIAQEYLPFSVGEPWGRPWSTLWLHVTGDVPANWTAPNGRTGLEILIDLGFDGTTPGFQAEGTAYRPDGTIIKAVSPFNRHVPLAAAGGDRVDLYVEAAANPNTDKDFTFAPTPLGDKGTAGDAPLYRLTQVDLAQRDLVAWELYQDVWTLRGLMGELPEDLPRRSEILRALERMLDAVDPDDVAGTAALGRAELADVLSRPAYASAHAVIATGHAHIDSAWLWPVRETIRKCARTFSNVVALMDDDSDLVFACSSAQQLAWVKEFYPELFGRIRKKVAAGQFVPVGGMWVEADTNLPGGEALVRQFVEGKTFFAEEFGIDCQEVWLPDSFGYSGALPQIAVDAGARWFLGQKMAWNQTNPMPHHTFWWEGIDGSRIFTHAPPVDTYNSDLSGAQLAHAQRNYREKGHGTISLVPFGWGDGGGGPTREMLAAAHRLRSLEGSPTVRMGAPSTFFERAQAELTDPAVWVGEMYLEFHRGTYTSQANTKRGNRRSEHLLREAELWAATATVRRGVPYPYDRLRRSWQNVLLLQFHDILPGSSIAWVYQDAERDYARIAAELESIIADAVAALVGPGDRPLLLNAAPHPRLGVEPLAAGPVTEPAGRVDVSPSGGGFVLDNGVIRAQVDRRGLLVSLVDHASGRDAIAPGAAGNLPELHRDLPNRWDAWDIDEHHRRNVVELDEAADVRLETPGPAATVVVERRFGRSSMLQRISLDPESPSLRITTTVDWHEQEKLLKLGFPLDVRADRSAAETQFGHVFRPTHENTSWDAARFEVCAHRWLHVGEPGYGVAIGNDSTYGHDVSRAVRPDRGTTTTVRLSLLRGPRYPDPATDQGEHTMVVTVRPGASIADAVQEGYGVNLRPRIVPGADPVAPLVRTRGDGVVVESVKLAHDRSGDVVVRLYESLGRRAQVVVEPGFDVRDVHLTDLLERATGSADDAMLRAGAVRLTLRPFQIVTLRLVAPVARTPPHGRGRRLS</sequence>
<proteinExistence type="inferred from homology"/>
<dbReference type="GO" id="GO:0030246">
    <property type="term" value="F:carbohydrate binding"/>
    <property type="evidence" value="ECO:0007669"/>
    <property type="project" value="InterPro"/>
</dbReference>
<dbReference type="Gene3D" id="2.70.98.30">
    <property type="entry name" value="Golgi alpha-mannosidase II, domain 4"/>
    <property type="match status" value="1"/>
</dbReference>
<dbReference type="InterPro" id="IPR011013">
    <property type="entry name" value="Gal_mutarotase_sf_dom"/>
</dbReference>
<accession>A0A4R5AJQ0</accession>
<dbReference type="SUPFAM" id="SSF74650">
    <property type="entry name" value="Galactose mutarotase-like"/>
    <property type="match status" value="1"/>
</dbReference>
<dbReference type="GO" id="GO:0046872">
    <property type="term" value="F:metal ion binding"/>
    <property type="evidence" value="ECO:0007669"/>
    <property type="project" value="UniProtKB-KW"/>
</dbReference>
<dbReference type="InterPro" id="IPR011330">
    <property type="entry name" value="Glyco_hydro/deAcase_b/a-brl"/>
</dbReference>
<dbReference type="Pfam" id="PF07748">
    <property type="entry name" value="Glyco_hydro_38C"/>
    <property type="match status" value="1"/>
</dbReference>
<comment type="similarity">
    <text evidence="1">Belongs to the glycosyl hydrolase 38 family.</text>
</comment>
<evidence type="ECO:0000256" key="3">
    <source>
        <dbReference type="ARBA" id="ARBA00022801"/>
    </source>
</evidence>
<dbReference type="CDD" id="cd10789">
    <property type="entry name" value="GH38N_AMII_ER_cytosolic"/>
    <property type="match status" value="1"/>
</dbReference>
<keyword evidence="2" id="KW-0479">Metal-binding</keyword>
<dbReference type="InterPro" id="IPR011682">
    <property type="entry name" value="Glyco_hydro_38_C"/>
</dbReference>
<dbReference type="InterPro" id="IPR000602">
    <property type="entry name" value="Glyco_hydro_38_N"/>
</dbReference>
<dbReference type="PANTHER" id="PTHR46017">
    <property type="entry name" value="ALPHA-MANNOSIDASE 2C1"/>
    <property type="match status" value="1"/>
</dbReference>
<evidence type="ECO:0000256" key="4">
    <source>
        <dbReference type="ARBA" id="ARBA00023295"/>
    </source>
</evidence>
<dbReference type="AlphaFoldDB" id="A0A4R5AJQ0"/>
<keyword evidence="4" id="KW-0326">Glycosidase</keyword>
<dbReference type="InterPro" id="IPR028995">
    <property type="entry name" value="Glyco_hydro_57/38_cen_sf"/>
</dbReference>
<dbReference type="Proteomes" id="UP000295217">
    <property type="component" value="Unassembled WGS sequence"/>
</dbReference>
<dbReference type="RefSeq" id="WP_132102166.1">
    <property type="nucleotide sequence ID" value="NZ_SMLB01000005.1"/>
</dbReference>
<keyword evidence="7" id="KW-1185">Reference proteome</keyword>
<dbReference type="FunFam" id="3.20.110.10:FF:000002">
    <property type="entry name" value="alpha-mannosidase 2C1 isoform X1"/>
    <property type="match status" value="1"/>
</dbReference>
<dbReference type="Gene3D" id="1.20.1270.50">
    <property type="entry name" value="Glycoside hydrolase family 38, central domain"/>
    <property type="match status" value="1"/>
</dbReference>
<gene>
    <name evidence="6" type="ORF">E1262_05805</name>
</gene>
<dbReference type="GO" id="GO:0004559">
    <property type="term" value="F:alpha-mannosidase activity"/>
    <property type="evidence" value="ECO:0007669"/>
    <property type="project" value="InterPro"/>
</dbReference>
<dbReference type="SUPFAM" id="SSF88688">
    <property type="entry name" value="Families 57/38 glycoside transferase middle domain"/>
    <property type="match status" value="1"/>
</dbReference>
<evidence type="ECO:0000313" key="7">
    <source>
        <dbReference type="Proteomes" id="UP000295217"/>
    </source>
</evidence>
<dbReference type="InterPro" id="IPR041147">
    <property type="entry name" value="GH38_C"/>
</dbReference>
<dbReference type="InterPro" id="IPR015341">
    <property type="entry name" value="Glyco_hydro_38_cen"/>
</dbReference>
<dbReference type="InterPro" id="IPR054723">
    <property type="entry name" value="Ams1-like_N"/>
</dbReference>
<dbReference type="Pfam" id="PF22907">
    <property type="entry name" value="Ams1-like_1st"/>
    <property type="match status" value="1"/>
</dbReference>
<evidence type="ECO:0000313" key="6">
    <source>
        <dbReference type="EMBL" id="TDD71649.1"/>
    </source>
</evidence>
<dbReference type="Pfam" id="PF01074">
    <property type="entry name" value="Glyco_hydro_38N"/>
    <property type="match status" value="1"/>
</dbReference>
<evidence type="ECO:0000256" key="1">
    <source>
        <dbReference type="ARBA" id="ARBA00009792"/>
    </source>
</evidence>
<reference evidence="6 7" key="1">
    <citation type="submission" date="2019-02" db="EMBL/GenBank/DDBJ databases">
        <title>Draft genome sequences of novel Actinobacteria.</title>
        <authorList>
            <person name="Sahin N."/>
            <person name="Ay H."/>
            <person name="Saygin H."/>
        </authorList>
    </citation>
    <scope>NUCLEOTIDE SEQUENCE [LARGE SCALE GENOMIC DNA]</scope>
    <source>
        <strain evidence="6 7">8K307</strain>
    </source>
</reference>
<dbReference type="FunFam" id="1.20.1270.50:FF:000004">
    <property type="entry name" value="alpha-mannosidase 2C1 isoform X1"/>
    <property type="match status" value="1"/>
</dbReference>
<dbReference type="SUPFAM" id="SSF88713">
    <property type="entry name" value="Glycoside hydrolase/deacetylase"/>
    <property type="match status" value="1"/>
</dbReference>
<dbReference type="EMBL" id="SMLB01000005">
    <property type="protein sequence ID" value="TDD71649.1"/>
    <property type="molecule type" value="Genomic_DNA"/>
</dbReference>
<dbReference type="OrthoDB" id="9772207at2"/>
<dbReference type="PANTHER" id="PTHR46017:SF1">
    <property type="entry name" value="ALPHA-MANNOSIDASE 2C1"/>
    <property type="match status" value="1"/>
</dbReference>
<dbReference type="Gene3D" id="3.20.110.10">
    <property type="entry name" value="Glycoside hydrolase 38, N terminal domain"/>
    <property type="match status" value="1"/>
</dbReference>
<dbReference type="Pfam" id="PF09261">
    <property type="entry name" value="Alpha-mann_mid"/>
    <property type="match status" value="1"/>
</dbReference>